<dbReference type="EMBL" id="GBXM01051479">
    <property type="protein sequence ID" value="JAH57098.1"/>
    <property type="molecule type" value="Transcribed_RNA"/>
</dbReference>
<reference evidence="1" key="2">
    <citation type="journal article" date="2015" name="Fish Shellfish Immunol.">
        <title>Early steps in the European eel (Anguilla anguilla)-Vibrio vulnificus interaction in the gills: Role of the RtxA13 toxin.</title>
        <authorList>
            <person name="Callol A."/>
            <person name="Pajuelo D."/>
            <person name="Ebbesson L."/>
            <person name="Teles M."/>
            <person name="MacKenzie S."/>
            <person name="Amaro C."/>
        </authorList>
    </citation>
    <scope>NUCLEOTIDE SEQUENCE</scope>
</reference>
<dbReference type="AlphaFoldDB" id="A0A0E9UE18"/>
<reference evidence="1" key="1">
    <citation type="submission" date="2014-11" db="EMBL/GenBank/DDBJ databases">
        <authorList>
            <person name="Amaro Gonzalez C."/>
        </authorList>
    </citation>
    <scope>NUCLEOTIDE SEQUENCE</scope>
</reference>
<proteinExistence type="predicted"/>
<name>A0A0E9UE18_ANGAN</name>
<sequence length="16" mass="1945">MLWTTLLNWFPYVSSS</sequence>
<accession>A0A0E9UE18</accession>
<protein>
    <submittedName>
        <fullName evidence="1">Uncharacterized protein</fullName>
    </submittedName>
</protein>
<dbReference type="EMBL" id="GBXM01044560">
    <property type="protein sequence ID" value="JAH64017.1"/>
    <property type="molecule type" value="Transcribed_RNA"/>
</dbReference>
<evidence type="ECO:0000313" key="1">
    <source>
        <dbReference type="EMBL" id="JAH64017.1"/>
    </source>
</evidence>
<organism evidence="1">
    <name type="scientific">Anguilla anguilla</name>
    <name type="common">European freshwater eel</name>
    <name type="synonym">Muraena anguilla</name>
    <dbReference type="NCBI Taxonomy" id="7936"/>
    <lineage>
        <taxon>Eukaryota</taxon>
        <taxon>Metazoa</taxon>
        <taxon>Chordata</taxon>
        <taxon>Craniata</taxon>
        <taxon>Vertebrata</taxon>
        <taxon>Euteleostomi</taxon>
        <taxon>Actinopterygii</taxon>
        <taxon>Neopterygii</taxon>
        <taxon>Teleostei</taxon>
        <taxon>Anguilliformes</taxon>
        <taxon>Anguillidae</taxon>
        <taxon>Anguilla</taxon>
    </lineage>
</organism>